<dbReference type="InterPro" id="IPR018076">
    <property type="entry name" value="T2SS_GspF_dom"/>
</dbReference>
<dbReference type="PROSITE" id="PS00874">
    <property type="entry name" value="T2SP_F"/>
    <property type="match status" value="1"/>
</dbReference>
<feature type="transmembrane region" description="Helical" evidence="10">
    <location>
        <begin position="179"/>
        <end position="206"/>
    </location>
</feature>
<evidence type="ECO:0000256" key="3">
    <source>
        <dbReference type="ARBA" id="ARBA00022448"/>
    </source>
</evidence>
<evidence type="ECO:0000256" key="5">
    <source>
        <dbReference type="ARBA" id="ARBA00022519"/>
    </source>
</evidence>
<gene>
    <name evidence="12" type="ORF">QQX10_00860</name>
</gene>
<dbReference type="InterPro" id="IPR003004">
    <property type="entry name" value="GspF/PilC"/>
</dbReference>
<organism evidence="12 13">
    <name type="scientific">Demequina lignilytica</name>
    <dbReference type="NCBI Taxonomy" id="3051663"/>
    <lineage>
        <taxon>Bacteria</taxon>
        <taxon>Bacillati</taxon>
        <taxon>Actinomycetota</taxon>
        <taxon>Actinomycetes</taxon>
        <taxon>Micrococcales</taxon>
        <taxon>Demequinaceae</taxon>
        <taxon>Demequina</taxon>
    </lineage>
</organism>
<dbReference type="Gene3D" id="1.20.81.30">
    <property type="entry name" value="Type II secretion system (T2SS), domain F"/>
    <property type="match status" value="2"/>
</dbReference>
<name>A0AAW7M7R1_9MICO</name>
<keyword evidence="3 9" id="KW-0813">Transport</keyword>
<feature type="transmembrane region" description="Helical" evidence="10">
    <location>
        <begin position="226"/>
        <end position="245"/>
    </location>
</feature>
<feature type="domain" description="Type II secretion system protein GspF" evidence="11">
    <location>
        <begin position="280"/>
        <end position="402"/>
    </location>
</feature>
<evidence type="ECO:0000313" key="13">
    <source>
        <dbReference type="Proteomes" id="UP001172737"/>
    </source>
</evidence>
<dbReference type="AlphaFoldDB" id="A0AAW7M7R1"/>
<dbReference type="EMBL" id="JAUHPX010000001">
    <property type="protein sequence ID" value="MDN4486712.1"/>
    <property type="molecule type" value="Genomic_DNA"/>
</dbReference>
<evidence type="ECO:0000256" key="9">
    <source>
        <dbReference type="RuleBase" id="RU003923"/>
    </source>
</evidence>
<dbReference type="InterPro" id="IPR042094">
    <property type="entry name" value="T2SS_GspF_sf"/>
</dbReference>
<keyword evidence="7 10" id="KW-1133">Transmembrane helix</keyword>
<keyword evidence="4" id="KW-1003">Cell membrane</keyword>
<dbReference type="PANTHER" id="PTHR30012">
    <property type="entry name" value="GENERAL SECRETION PATHWAY PROTEIN"/>
    <property type="match status" value="1"/>
</dbReference>
<keyword evidence="8 10" id="KW-0472">Membrane</keyword>
<keyword evidence="13" id="KW-1185">Reference proteome</keyword>
<comment type="subcellular location">
    <subcellularLocation>
        <location evidence="1">Cell inner membrane</location>
        <topology evidence="1">Multi-pass membrane protein</topology>
    </subcellularLocation>
    <subcellularLocation>
        <location evidence="9">Cell membrane</location>
        <topology evidence="9">Multi-pass membrane protein</topology>
    </subcellularLocation>
</comment>
<evidence type="ECO:0000256" key="6">
    <source>
        <dbReference type="ARBA" id="ARBA00022692"/>
    </source>
</evidence>
<keyword evidence="6 9" id="KW-0812">Transmembrane</keyword>
<accession>A0AAW7M7R1</accession>
<dbReference type="PANTHER" id="PTHR30012:SF0">
    <property type="entry name" value="TYPE II SECRETION SYSTEM PROTEIN F-RELATED"/>
    <property type="match status" value="1"/>
</dbReference>
<dbReference type="Proteomes" id="UP001172737">
    <property type="component" value="Unassembled WGS sequence"/>
</dbReference>
<evidence type="ECO:0000256" key="1">
    <source>
        <dbReference type="ARBA" id="ARBA00004429"/>
    </source>
</evidence>
<dbReference type="RefSeq" id="WP_301144296.1">
    <property type="nucleotide sequence ID" value="NZ_JAUHPX010000001.1"/>
</dbReference>
<protein>
    <submittedName>
        <fullName evidence="12">Type II secretion system F family protein</fullName>
    </submittedName>
</protein>
<evidence type="ECO:0000313" key="12">
    <source>
        <dbReference type="EMBL" id="MDN4486712.1"/>
    </source>
</evidence>
<keyword evidence="5" id="KW-0997">Cell inner membrane</keyword>
<feature type="domain" description="Type II secretion system protein GspF" evidence="11">
    <location>
        <begin position="78"/>
        <end position="200"/>
    </location>
</feature>
<evidence type="ECO:0000256" key="2">
    <source>
        <dbReference type="ARBA" id="ARBA00005745"/>
    </source>
</evidence>
<evidence type="ECO:0000256" key="8">
    <source>
        <dbReference type="ARBA" id="ARBA00023136"/>
    </source>
</evidence>
<dbReference type="PRINTS" id="PR00812">
    <property type="entry name" value="BCTERIALGSPF"/>
</dbReference>
<dbReference type="Pfam" id="PF00482">
    <property type="entry name" value="T2SSF"/>
    <property type="match status" value="2"/>
</dbReference>
<evidence type="ECO:0000259" key="11">
    <source>
        <dbReference type="Pfam" id="PF00482"/>
    </source>
</evidence>
<dbReference type="GO" id="GO:0005886">
    <property type="term" value="C:plasma membrane"/>
    <property type="evidence" value="ECO:0007669"/>
    <property type="project" value="UniProtKB-SubCell"/>
</dbReference>
<dbReference type="FunFam" id="1.20.81.30:FF:000001">
    <property type="entry name" value="Type II secretion system protein F"/>
    <property type="match status" value="2"/>
</dbReference>
<reference evidence="12" key="1">
    <citation type="submission" date="2023-06" db="EMBL/GenBank/DDBJ databases">
        <title>Sysu t00039.</title>
        <authorList>
            <person name="Gao L."/>
            <person name="Fang B.-Z."/>
            <person name="Li W.-J."/>
        </authorList>
    </citation>
    <scope>NUCLEOTIDE SEQUENCE</scope>
    <source>
        <strain evidence="12">SYSU T00039</strain>
    </source>
</reference>
<dbReference type="InterPro" id="IPR001992">
    <property type="entry name" value="T2SS_GspF/T4SS_PilC_CS"/>
</dbReference>
<evidence type="ECO:0000256" key="10">
    <source>
        <dbReference type="SAM" id="Phobius"/>
    </source>
</evidence>
<evidence type="ECO:0000256" key="4">
    <source>
        <dbReference type="ARBA" id="ARBA00022475"/>
    </source>
</evidence>
<feature type="transmembrane region" description="Helical" evidence="10">
    <location>
        <begin position="383"/>
        <end position="403"/>
    </location>
</feature>
<comment type="similarity">
    <text evidence="2 9">Belongs to the GSP F family.</text>
</comment>
<sequence>MATATAVKKYEYEARDAAGKTRKDTMEAPSSAAVASRLRERGYTVLSVDEAGGKGLNADITIPGLEQRIGLKDIAIMSRQLATMINAGLSLLRAMQILTDQTENKSLQKVLAEVRTDVETGKSFSMALGRHPNTFPPLMINMVKAGEVGGFLDSVLVSIAENFEKEVALRNKIKSAMTYPVVVFCIAILAVAAMLLFIVPVFAEMFENLGGELPFATQILVTLSDIMKIGAIPFVIALVLFSIWWGKNKNRYEVREKVEPVYLKLPVFGKLIQKIAVARFTRNLGAMVRSGVPILQALDIVGQASGNVVIERATKDVQNSVRRGDSLAGPLAAHKVFPPMVVQMIAVGEDTGALDTMLDKVADFYDQEVEATTEQLTSLIEPIMILFLGSMIGGMVIALYMPIFKVFDLIQ</sequence>
<comment type="caution">
    <text evidence="12">The sequence shown here is derived from an EMBL/GenBank/DDBJ whole genome shotgun (WGS) entry which is preliminary data.</text>
</comment>
<dbReference type="GO" id="GO:0009306">
    <property type="term" value="P:protein secretion"/>
    <property type="evidence" value="ECO:0007669"/>
    <property type="project" value="InterPro"/>
</dbReference>
<proteinExistence type="inferred from homology"/>
<evidence type="ECO:0000256" key="7">
    <source>
        <dbReference type="ARBA" id="ARBA00022989"/>
    </source>
</evidence>